<dbReference type="NCBIfam" id="TIGR01144">
    <property type="entry name" value="ATP_synt_b"/>
    <property type="match status" value="1"/>
</dbReference>
<evidence type="ECO:0000256" key="6">
    <source>
        <dbReference type="ARBA" id="ARBA00022989"/>
    </source>
</evidence>
<dbReference type="SUPFAM" id="SSF81573">
    <property type="entry name" value="F1F0 ATP synthase subunit B, membrane domain"/>
    <property type="match status" value="1"/>
</dbReference>
<evidence type="ECO:0000256" key="14">
    <source>
        <dbReference type="SAM" id="Coils"/>
    </source>
</evidence>
<feature type="transmembrane region" description="Helical" evidence="12">
    <location>
        <begin position="6"/>
        <end position="27"/>
    </location>
</feature>
<gene>
    <name evidence="12" type="primary">atpF</name>
    <name evidence="15" type="ORF">J2Z43_002775</name>
</gene>
<keyword evidence="9 12" id="KW-0066">ATP synthesis</keyword>
<dbReference type="InterPro" id="IPR050059">
    <property type="entry name" value="ATP_synthase_B_chain"/>
</dbReference>
<dbReference type="PANTHER" id="PTHR33445">
    <property type="entry name" value="ATP SYNTHASE SUBUNIT B', CHLOROPLASTIC"/>
    <property type="match status" value="1"/>
</dbReference>
<evidence type="ECO:0000256" key="8">
    <source>
        <dbReference type="ARBA" id="ARBA00023136"/>
    </source>
</evidence>
<organism evidence="15 16">
    <name type="scientific">Metaclostridioides mangenotii</name>
    <dbReference type="NCBI Taxonomy" id="1540"/>
    <lineage>
        <taxon>Bacteria</taxon>
        <taxon>Bacillati</taxon>
        <taxon>Bacillota</taxon>
        <taxon>Clostridia</taxon>
        <taxon>Peptostreptococcales</taxon>
        <taxon>Peptostreptococcaceae</taxon>
        <taxon>Metaclostridioides</taxon>
    </lineage>
</organism>
<comment type="similarity">
    <text evidence="1 12 13">Belongs to the ATPase B chain family.</text>
</comment>
<dbReference type="Gene3D" id="1.20.5.620">
    <property type="entry name" value="F1F0 ATP synthase subunit B, membrane domain"/>
    <property type="match status" value="1"/>
</dbReference>
<protein>
    <recommendedName>
        <fullName evidence="12">ATP synthase subunit b</fullName>
    </recommendedName>
    <alternativeName>
        <fullName evidence="12">ATP synthase F(0) sector subunit b</fullName>
    </alternativeName>
    <alternativeName>
        <fullName evidence="12">ATPase subunit I</fullName>
    </alternativeName>
    <alternativeName>
        <fullName evidence="12">F-type ATPase subunit b</fullName>
        <shortName evidence="12">F-ATPase subunit b</shortName>
    </alternativeName>
</protein>
<keyword evidence="4 12" id="KW-0812">Transmembrane</keyword>
<name>A0ABS4EEE8_9FIRM</name>
<keyword evidence="12" id="KW-1003">Cell membrane</keyword>
<keyword evidence="14" id="KW-0175">Coiled coil</keyword>
<proteinExistence type="inferred from homology"/>
<keyword evidence="5 12" id="KW-0375">Hydrogen ion transport</keyword>
<evidence type="ECO:0000256" key="11">
    <source>
        <dbReference type="ARBA" id="ARBA00037847"/>
    </source>
</evidence>
<keyword evidence="3 12" id="KW-0138">CF(0)</keyword>
<evidence type="ECO:0000256" key="2">
    <source>
        <dbReference type="ARBA" id="ARBA00022448"/>
    </source>
</evidence>
<reference evidence="15 16" key="1">
    <citation type="submission" date="2021-03" db="EMBL/GenBank/DDBJ databases">
        <title>Genomic Encyclopedia of Type Strains, Phase IV (KMG-IV): sequencing the most valuable type-strain genomes for metagenomic binning, comparative biology and taxonomic classification.</title>
        <authorList>
            <person name="Goeker M."/>
        </authorList>
    </citation>
    <scope>NUCLEOTIDE SEQUENCE [LARGE SCALE GENOMIC DNA]</scope>
    <source>
        <strain evidence="15 16">DSM 1289</strain>
    </source>
</reference>
<dbReference type="Pfam" id="PF00430">
    <property type="entry name" value="ATP-synt_B"/>
    <property type="match status" value="1"/>
</dbReference>
<dbReference type="CDD" id="cd06503">
    <property type="entry name" value="ATP-synt_Fo_b"/>
    <property type="match status" value="1"/>
</dbReference>
<evidence type="ECO:0000256" key="12">
    <source>
        <dbReference type="HAMAP-Rule" id="MF_01398"/>
    </source>
</evidence>
<accession>A0ABS4EEE8</accession>
<dbReference type="InterPro" id="IPR002146">
    <property type="entry name" value="ATP_synth_b/b'su_bac/chlpt"/>
</dbReference>
<dbReference type="InterPro" id="IPR028987">
    <property type="entry name" value="ATP_synth_B-like_membr_sf"/>
</dbReference>
<comment type="caution">
    <text evidence="15">The sequence shown here is derived from an EMBL/GenBank/DDBJ whole genome shotgun (WGS) entry which is preliminary data.</text>
</comment>
<evidence type="ECO:0000256" key="5">
    <source>
        <dbReference type="ARBA" id="ARBA00022781"/>
    </source>
</evidence>
<comment type="subcellular location">
    <subcellularLocation>
        <location evidence="12">Cell membrane</location>
        <topology evidence="12">Single-pass membrane protein</topology>
    </subcellularLocation>
    <subcellularLocation>
        <location evidence="11">Endomembrane system</location>
        <topology evidence="11">Single-pass membrane protein</topology>
    </subcellularLocation>
</comment>
<dbReference type="InterPro" id="IPR005864">
    <property type="entry name" value="ATP_synth_F0_bsu_bac"/>
</dbReference>
<evidence type="ECO:0000256" key="3">
    <source>
        <dbReference type="ARBA" id="ARBA00022547"/>
    </source>
</evidence>
<dbReference type="EMBL" id="JAGGJX010000008">
    <property type="protein sequence ID" value="MBP1856323.1"/>
    <property type="molecule type" value="Genomic_DNA"/>
</dbReference>
<evidence type="ECO:0000256" key="1">
    <source>
        <dbReference type="ARBA" id="ARBA00005513"/>
    </source>
</evidence>
<dbReference type="HAMAP" id="MF_01398">
    <property type="entry name" value="ATP_synth_b_bprime"/>
    <property type="match status" value="1"/>
</dbReference>
<keyword evidence="8 12" id="KW-0472">Membrane</keyword>
<keyword evidence="7 12" id="KW-0406">Ion transport</keyword>
<evidence type="ECO:0000256" key="9">
    <source>
        <dbReference type="ARBA" id="ARBA00023310"/>
    </source>
</evidence>
<evidence type="ECO:0000256" key="13">
    <source>
        <dbReference type="RuleBase" id="RU003848"/>
    </source>
</evidence>
<evidence type="ECO:0000256" key="7">
    <source>
        <dbReference type="ARBA" id="ARBA00023065"/>
    </source>
</evidence>
<evidence type="ECO:0000256" key="10">
    <source>
        <dbReference type="ARBA" id="ARBA00025198"/>
    </source>
</evidence>
<keyword evidence="2 12" id="KW-0813">Transport</keyword>
<comment type="function">
    <text evidence="10 12">F(1)F(0) ATP synthase produces ATP from ADP in the presence of a proton or sodium gradient. F-type ATPases consist of two structural domains, F(1) containing the extramembraneous catalytic core and F(0) containing the membrane proton channel, linked together by a central stalk and a peripheral stalk. During catalysis, ATP synthesis in the catalytic domain of F(1) is coupled via a rotary mechanism of the central stalk subunits to proton translocation.</text>
</comment>
<dbReference type="RefSeq" id="WP_209457651.1">
    <property type="nucleotide sequence ID" value="NZ_BAAACS010000005.1"/>
</dbReference>
<dbReference type="PANTHER" id="PTHR33445:SF2">
    <property type="entry name" value="ATP SYNTHASE SUBUNIT B', CHLOROPLASTIC"/>
    <property type="match status" value="1"/>
</dbReference>
<comment type="subunit">
    <text evidence="12">F-type ATPases have 2 components, F(1) - the catalytic core - and F(0) - the membrane proton channel. F(1) has five subunits: alpha(3), beta(3), gamma(1), delta(1), epsilon(1). F(0) has three main subunits: a(1), b(2) and c(10-14). The alpha and beta chains form an alternating ring which encloses part of the gamma chain. F(1) is attached to F(0) by a central stalk formed by the gamma and epsilon chains, while a peripheral stalk is formed by the delta and b chains.</text>
</comment>
<feature type="coiled-coil region" evidence="14">
    <location>
        <begin position="82"/>
        <end position="121"/>
    </location>
</feature>
<comment type="function">
    <text evidence="12">Component of the F(0) channel, it forms part of the peripheral stalk, linking F(1) to F(0).</text>
</comment>
<sequence length="166" mass="18788">MELKPLVSITYELAFQIANTILIFWIIKKLLYKPVMKIVNARESEIKADMEEGERNKAEGLALKKAYEEKVGLAKREGQEIIKQAKLRAESKSEELVNEAKQEAAHIKEKANEEIVKEKQKAMNDIKSSVSDIALLAAAKVIKQDIDKAKHEELINNFINEVGEAK</sequence>
<evidence type="ECO:0000256" key="4">
    <source>
        <dbReference type="ARBA" id="ARBA00022692"/>
    </source>
</evidence>
<evidence type="ECO:0000313" key="15">
    <source>
        <dbReference type="EMBL" id="MBP1856323.1"/>
    </source>
</evidence>
<keyword evidence="6 12" id="KW-1133">Transmembrane helix</keyword>
<evidence type="ECO:0000313" key="16">
    <source>
        <dbReference type="Proteomes" id="UP000767291"/>
    </source>
</evidence>
<keyword evidence="16" id="KW-1185">Reference proteome</keyword>
<dbReference type="Proteomes" id="UP000767291">
    <property type="component" value="Unassembled WGS sequence"/>
</dbReference>